<protein>
    <submittedName>
        <fullName evidence="1">Uncharacterized protein</fullName>
    </submittedName>
</protein>
<comment type="caution">
    <text evidence="1">The sequence shown here is derived from an EMBL/GenBank/DDBJ whole genome shotgun (WGS) entry which is preliminary data.</text>
</comment>
<evidence type="ECO:0000313" key="1">
    <source>
        <dbReference type="EMBL" id="MQS52707.1"/>
    </source>
</evidence>
<reference evidence="1 2" key="1">
    <citation type="journal article" date="2019" name="Syst. Appl. Microbiol.">
        <title>Polyphasic characterization of two novel Lactobacillus spp. isolated from blown salami packages: Description of Lactobacillus halodurans sp. nov. and Lactobacillus salsicarnum sp. nov.</title>
        <authorList>
            <person name="Schuster J.A."/>
            <person name="Klingl A."/>
            <person name="Vogel R.F."/>
            <person name="Ehrmann M.A."/>
        </authorList>
    </citation>
    <scope>NUCLEOTIDE SEQUENCE [LARGE SCALE GENOMIC DNA]</scope>
    <source>
        <strain evidence="1 2">TMW 1.2118</strain>
    </source>
</reference>
<accession>A0A5P0ZJ75</accession>
<dbReference type="AlphaFoldDB" id="A0A5P0ZJ75"/>
<proteinExistence type="predicted"/>
<dbReference type="Proteomes" id="UP000380386">
    <property type="component" value="Unassembled WGS sequence"/>
</dbReference>
<dbReference type="RefSeq" id="WP_153383236.1">
    <property type="nucleotide sequence ID" value="NZ_VDFL01000003.1"/>
</dbReference>
<dbReference type="EMBL" id="VDFM01000007">
    <property type="protein sequence ID" value="MQS52707.1"/>
    <property type="molecule type" value="Genomic_DNA"/>
</dbReference>
<name>A0A5P0ZJ75_9LACO</name>
<organism evidence="1 2">
    <name type="scientific">Companilactobacillus mishanensis</name>
    <dbReference type="NCBI Taxonomy" id="2486008"/>
    <lineage>
        <taxon>Bacteria</taxon>
        <taxon>Bacillati</taxon>
        <taxon>Bacillota</taxon>
        <taxon>Bacilli</taxon>
        <taxon>Lactobacillales</taxon>
        <taxon>Lactobacillaceae</taxon>
        <taxon>Companilactobacillus</taxon>
    </lineage>
</organism>
<evidence type="ECO:0000313" key="2">
    <source>
        <dbReference type="Proteomes" id="UP000380386"/>
    </source>
</evidence>
<sequence>MPLFEEFRDKRESITDEIKVPMEYNNLPLITKTSIAMFLQALNAKSYDGIGPFAERTQYLDYGIVSDLYNANLIDISSQTDESVLSIDPTTGKMLFNHELLKWKLNVYDENLSEQQMMLKAKYPDSSVIIDNEEFIWVYQKVAHDQVFQDFYDNFGESFDSVINENSNPLTPIIFEWLEDSTPNQIFASIEVVSSDKELLKIRMSAEQLFDEVTSRISSILHSDSPITLNEPYESNILGRIFFDGILDGFDWENEIIPK</sequence>
<gene>
    <name evidence="1" type="ORF">FHL02_06695</name>
</gene>